<evidence type="ECO:0000256" key="5">
    <source>
        <dbReference type="SAM" id="MobiDB-lite"/>
    </source>
</evidence>
<dbReference type="AlphaFoldDB" id="A0AA38LR92"/>
<comment type="similarity">
    <text evidence="3">Belongs to the VAM6/VPS39 family.</text>
</comment>
<feature type="region of interest" description="Disordered" evidence="5">
    <location>
        <begin position="118"/>
        <end position="137"/>
    </location>
</feature>
<dbReference type="GO" id="GO:0006914">
    <property type="term" value="P:autophagy"/>
    <property type="evidence" value="ECO:0007669"/>
    <property type="project" value="TreeGrafter"/>
</dbReference>
<organism evidence="7 8">
    <name type="scientific">Dioszegia hungarica</name>
    <dbReference type="NCBI Taxonomy" id="4972"/>
    <lineage>
        <taxon>Eukaryota</taxon>
        <taxon>Fungi</taxon>
        <taxon>Dikarya</taxon>
        <taxon>Basidiomycota</taxon>
        <taxon>Agaricomycotina</taxon>
        <taxon>Tremellomycetes</taxon>
        <taxon>Tremellales</taxon>
        <taxon>Bulleribasidiaceae</taxon>
        <taxon>Dioszegia</taxon>
    </lineage>
</organism>
<name>A0AA38LR92_9TREE</name>
<feature type="domain" description="CNH" evidence="6">
    <location>
        <begin position="14"/>
        <end position="363"/>
    </location>
</feature>
<evidence type="ECO:0000256" key="1">
    <source>
        <dbReference type="ARBA" id="ARBA00004184"/>
    </source>
</evidence>
<dbReference type="Pfam" id="PF00780">
    <property type="entry name" value="CNH"/>
    <property type="match status" value="1"/>
</dbReference>
<dbReference type="GeneID" id="77725420"/>
<dbReference type="Pfam" id="PF10367">
    <property type="entry name" value="zf-Vps39_C"/>
    <property type="match status" value="1"/>
</dbReference>
<comment type="subcellular location">
    <subcellularLocation>
        <location evidence="1">Endomembrane system</location>
        <topology evidence="1">Peripheral membrane protein</topology>
    </subcellularLocation>
</comment>
<dbReference type="Pfam" id="PF10366">
    <property type="entry name" value="Vps39_1"/>
    <property type="match status" value="1"/>
</dbReference>
<dbReference type="GO" id="GO:0034058">
    <property type="term" value="P:endosomal vesicle fusion"/>
    <property type="evidence" value="ECO:0007669"/>
    <property type="project" value="TreeGrafter"/>
</dbReference>
<keyword evidence="2" id="KW-0472">Membrane</keyword>
<comment type="caution">
    <text evidence="7">The sequence shown here is derived from an EMBL/GenBank/DDBJ whole genome shotgun (WGS) entry which is preliminary data.</text>
</comment>
<evidence type="ECO:0000256" key="4">
    <source>
        <dbReference type="PROSITE-ProRule" id="PRU01006"/>
    </source>
</evidence>
<dbReference type="InterPro" id="IPR019453">
    <property type="entry name" value="VPS39/TGFA1_Znf"/>
</dbReference>
<dbReference type="InterPro" id="IPR001180">
    <property type="entry name" value="CNH_dom"/>
</dbReference>
<evidence type="ECO:0000259" key="6">
    <source>
        <dbReference type="PROSITE" id="PS50219"/>
    </source>
</evidence>
<dbReference type="GO" id="GO:0000329">
    <property type="term" value="C:fungal-type vacuole membrane"/>
    <property type="evidence" value="ECO:0007669"/>
    <property type="project" value="TreeGrafter"/>
</dbReference>
<evidence type="ECO:0000313" key="8">
    <source>
        <dbReference type="Proteomes" id="UP001164286"/>
    </source>
</evidence>
<protein>
    <recommendedName>
        <fullName evidence="6">CNH domain-containing protein</fullName>
    </recommendedName>
</protein>
<accession>A0AA38LR92</accession>
<dbReference type="Proteomes" id="UP001164286">
    <property type="component" value="Unassembled WGS sequence"/>
</dbReference>
<proteinExistence type="inferred from homology"/>
<evidence type="ECO:0000313" key="7">
    <source>
        <dbReference type="EMBL" id="KAI9632730.1"/>
    </source>
</evidence>
<feature type="repeat" description="CHCR" evidence="4">
    <location>
        <begin position="765"/>
        <end position="926"/>
    </location>
</feature>
<reference evidence="7" key="1">
    <citation type="journal article" date="2022" name="G3 (Bethesda)">
        <title>High quality genome of the basidiomycete yeast Dioszegia hungarica PDD-24b-2 isolated from cloud water.</title>
        <authorList>
            <person name="Jarrige D."/>
            <person name="Haridas S."/>
            <person name="Bleykasten-Grosshans C."/>
            <person name="Joly M."/>
            <person name="Nadalig T."/>
            <person name="Sancelme M."/>
            <person name="Vuilleumier S."/>
            <person name="Grigoriev I.V."/>
            <person name="Amato P."/>
            <person name="Bringel F."/>
        </authorList>
    </citation>
    <scope>NUCLEOTIDE SEQUENCE</scope>
    <source>
        <strain evidence="7">PDD-24b-2</strain>
    </source>
</reference>
<dbReference type="InterPro" id="IPR032914">
    <property type="entry name" value="Vam6/VPS39/TRAP1"/>
</dbReference>
<dbReference type="PANTHER" id="PTHR12894">
    <property type="entry name" value="CNH DOMAIN CONTAINING"/>
    <property type="match status" value="1"/>
</dbReference>
<gene>
    <name evidence="7" type="ORF">MKK02DRAFT_20207</name>
</gene>
<dbReference type="PROSITE" id="PS50236">
    <property type="entry name" value="CHCR"/>
    <property type="match status" value="1"/>
</dbReference>
<dbReference type="GO" id="GO:0012505">
    <property type="term" value="C:endomembrane system"/>
    <property type="evidence" value="ECO:0007669"/>
    <property type="project" value="UniProtKB-SubCell"/>
</dbReference>
<dbReference type="InterPro" id="IPR019452">
    <property type="entry name" value="VPS39/TGF_beta_rcpt-assoc_1"/>
</dbReference>
<dbReference type="PROSITE" id="PS50219">
    <property type="entry name" value="CNH"/>
    <property type="match status" value="1"/>
</dbReference>
<dbReference type="InterPro" id="IPR000547">
    <property type="entry name" value="Clathrin_H-chain/VPS_repeat"/>
</dbReference>
<keyword evidence="8" id="KW-1185">Reference proteome</keyword>
<dbReference type="PANTHER" id="PTHR12894:SF49">
    <property type="entry name" value="VAM6_VPS39-LIKE PROTEIN"/>
    <property type="match status" value="1"/>
</dbReference>
<dbReference type="GO" id="GO:0006886">
    <property type="term" value="P:intracellular protein transport"/>
    <property type="evidence" value="ECO:0007669"/>
    <property type="project" value="UniProtKB-UniRule"/>
</dbReference>
<sequence length="1051" mass="112441">MKGFSLQPLLPSLKAKITALCQQDDRLYVGLATGSLQTYSYDPQSDGGLPSVKLLSSAVLGRKAIDQVGVSNASKQLLVLSDGAVTAYPLENLASAKGKVITQARNAHTLVIATYDPSTTKGKRSQDGAASASKGNTPGGDGLVDMVIIGCRKKVVVFSGIKPGFRDAWEIALPHSPRQIVVPSTSTRSPSFPETVHLLYSPTSSAILSISPTAPFLSVSDTPNAPPPPSISAVAGSGDGTGGAGVHESGSGLTGMGVGALTGLGGYVGLGSKAAAPVGCSIIDGEVLLGRDDMGAFLSSDASYTRSHSLQWPTSPDAISFSNPYIYSILPPAAGSSSSAPATLPCLSIHLGPSLLSRGSLQVPSPSAGSLSYSNLITTSQSPSRTPAEAVQPAAKLLFSSTPTDKALLAAEGSSIWALSTSNLEDHVDDLVREGRVADAIGLVESVGEAGFSPTRRLPHLKTLQAVTNFAKGQYQNAIETFLIFNINPALVISLYPAATISGQLHVPKDRWLEAFGAVPGARLSPEVAKSGSAEEGLAKGLLKSVTAAAGLSKRTSMDSIRTTATSSAADKKADEGTDSAVPRAALEALMYYLSDRRQKVTGAINSLPEPGLPAESSLSPLSALPAEQLHQLPNLPYTELEPETLLRVAQVIYTGLLKVYLVARPILVGSLCRIENWCDVEEVEELLKAQKKFSDLIDLYQGKKMHGKALKMLHELALEEDDRLDRYPLTVRYLQKLGPSELDLILETSKWIFKEDPVMALQIFTADEPEVDALPRKDVVQFLESTHEPSCVSYLQHIIGALKETGSDFHDKLAELLLAEAKGSGSEDGSPTYQRLLSFLSSSEHYRSNRLLTRIPTESMPEARAILLGRMGKHEDALRLYIYRLTDHAAAERYCAKVFATEPNPKGIFLLLLRLYLRPSPSDPVLLTPALGLITSQGTRLDAKEVLEMLPPLVTMEDVRAFLVKTLREGRKRRNEARIVRGLVGARKEEVERALMDLQGNRVRITDQRICPQCHKRLGQSAIAVHAPRGEVTHLHCKDPFSGQLAKARG</sequence>
<dbReference type="EMBL" id="JAKWFO010000014">
    <property type="protein sequence ID" value="KAI9632730.1"/>
    <property type="molecule type" value="Genomic_DNA"/>
</dbReference>
<evidence type="ECO:0000256" key="3">
    <source>
        <dbReference type="ARBA" id="ARBA00038201"/>
    </source>
</evidence>
<evidence type="ECO:0000256" key="2">
    <source>
        <dbReference type="ARBA" id="ARBA00023136"/>
    </source>
</evidence>
<dbReference type="RefSeq" id="XP_052942507.1">
    <property type="nucleotide sequence ID" value="XM_053086219.1"/>
</dbReference>